<dbReference type="AlphaFoldDB" id="A0A1T4WPL8"/>
<organism evidence="3 4">
    <name type="scientific">Gemmiger formicilis</name>
    <dbReference type="NCBI Taxonomy" id="745368"/>
    <lineage>
        <taxon>Bacteria</taxon>
        <taxon>Bacillati</taxon>
        <taxon>Bacillota</taxon>
        <taxon>Clostridia</taxon>
        <taxon>Eubacteriales</taxon>
        <taxon>Gemmiger</taxon>
    </lineage>
</organism>
<dbReference type="CDD" id="cd16935">
    <property type="entry name" value="HATPase_AgrC-ComD-like"/>
    <property type="match status" value="1"/>
</dbReference>
<accession>A0A1T4WPL8</accession>
<dbReference type="Pfam" id="PF14501">
    <property type="entry name" value="HATPase_c_5"/>
    <property type="match status" value="1"/>
</dbReference>
<dbReference type="STRING" id="745368.SAMN02745178_00928"/>
<protein>
    <submittedName>
        <fullName evidence="3">GHKL domain-containing protein</fullName>
    </submittedName>
</protein>
<feature type="transmembrane region" description="Helical" evidence="1">
    <location>
        <begin position="159"/>
        <end position="179"/>
    </location>
</feature>
<proteinExistence type="predicted"/>
<dbReference type="SUPFAM" id="SSF55874">
    <property type="entry name" value="ATPase domain of HSP90 chaperone/DNA topoisomerase II/histidine kinase"/>
    <property type="match status" value="1"/>
</dbReference>
<evidence type="ECO:0000256" key="1">
    <source>
        <dbReference type="SAM" id="Phobius"/>
    </source>
</evidence>
<dbReference type="PANTHER" id="PTHR40448:SF1">
    <property type="entry name" value="TWO-COMPONENT SENSOR HISTIDINE KINASE"/>
    <property type="match status" value="1"/>
</dbReference>
<feature type="transmembrane region" description="Helical" evidence="1">
    <location>
        <begin position="128"/>
        <end position="147"/>
    </location>
</feature>
<name>A0A1T4WPL8_9FIRM</name>
<feature type="transmembrane region" description="Helical" evidence="1">
    <location>
        <begin position="191"/>
        <end position="211"/>
    </location>
</feature>
<feature type="transmembrane region" description="Helical" evidence="1">
    <location>
        <begin position="38"/>
        <end position="58"/>
    </location>
</feature>
<keyword evidence="4" id="KW-1185">Reference proteome</keyword>
<dbReference type="InterPro" id="IPR036890">
    <property type="entry name" value="HATPase_C_sf"/>
</dbReference>
<feature type="domain" description="Sensor histidine kinase NatK-like C-terminal" evidence="2">
    <location>
        <begin position="332"/>
        <end position="431"/>
    </location>
</feature>
<dbReference type="InterPro" id="IPR032834">
    <property type="entry name" value="NatK-like_C"/>
</dbReference>
<reference evidence="3 4" key="1">
    <citation type="submission" date="2017-02" db="EMBL/GenBank/DDBJ databases">
        <authorList>
            <person name="Peterson S.W."/>
        </authorList>
    </citation>
    <scope>NUCLEOTIDE SEQUENCE [LARGE SCALE GENOMIC DNA]</scope>
    <source>
        <strain evidence="3 4">ATCC 27749</strain>
    </source>
</reference>
<feature type="transmembrane region" description="Helical" evidence="1">
    <location>
        <begin position="64"/>
        <end position="82"/>
    </location>
</feature>
<dbReference type="PANTHER" id="PTHR40448">
    <property type="entry name" value="TWO-COMPONENT SENSOR HISTIDINE KINASE"/>
    <property type="match status" value="1"/>
</dbReference>
<gene>
    <name evidence="3" type="ORF">SAMN02745178_00928</name>
</gene>
<dbReference type="EMBL" id="FUYF01000003">
    <property type="protein sequence ID" value="SKA79304.1"/>
    <property type="molecule type" value="Genomic_DNA"/>
</dbReference>
<feature type="transmembrane region" description="Helical" evidence="1">
    <location>
        <begin position="12"/>
        <end position="31"/>
    </location>
</feature>
<sequence length="440" mass="49955">MGVRTLSEYLLTYLWVGMECVAAVLLFDAFSQRKKKQIVHWITVTCFAFLDATFLNLMSPNMASFGRIAIALAAYYSLHRILYVGKRIFSLYIAVIIYATVCCIDNIWFTFLILTLGMQNGAIFSQTFISSFLMHCLMLASCYLQLFVRKRSHNQTAAYRWYTIPAVLSAVSVLMIFFFGDSFQNEQISALPLFVCASFITCMQIAALLLVSWMEQNAYFREEALSLQTKSMAQKESIEALSAAYAQQRKLTHDFRAHLDTLSAMLEQQPFDINAIESYVRSLQSAQTSRILLVNTHHSALDALLNQKALVARNRSIDVQFRVNDLSAMKIDLVDLTVIISNTLDNAIEACEKLPVQDRQIYIQVVLDDNELFYAVRNRSLPVDVSADRLPVTTKENPSFHGYGLQNVQTTLAKYHSVYAMDYADGWFEFATDLPNTLIS</sequence>
<dbReference type="Gene3D" id="3.30.565.10">
    <property type="entry name" value="Histidine kinase-like ATPase, C-terminal domain"/>
    <property type="match status" value="1"/>
</dbReference>
<evidence type="ECO:0000259" key="2">
    <source>
        <dbReference type="Pfam" id="PF14501"/>
    </source>
</evidence>
<keyword evidence="1" id="KW-0812">Transmembrane</keyword>
<dbReference type="GO" id="GO:0042802">
    <property type="term" value="F:identical protein binding"/>
    <property type="evidence" value="ECO:0007669"/>
    <property type="project" value="TreeGrafter"/>
</dbReference>
<keyword evidence="1" id="KW-1133">Transmembrane helix</keyword>
<evidence type="ECO:0000313" key="3">
    <source>
        <dbReference type="EMBL" id="SKA79304.1"/>
    </source>
</evidence>
<feature type="transmembrane region" description="Helical" evidence="1">
    <location>
        <begin position="89"/>
        <end position="116"/>
    </location>
</feature>
<evidence type="ECO:0000313" key="4">
    <source>
        <dbReference type="Proteomes" id="UP000190286"/>
    </source>
</evidence>
<dbReference type="Proteomes" id="UP000190286">
    <property type="component" value="Unassembled WGS sequence"/>
</dbReference>
<keyword evidence="1" id="KW-0472">Membrane</keyword>